<comment type="caution">
    <text evidence="4">Lacks conserved residue(s) required for the propagation of feature annotation.</text>
</comment>
<feature type="domain" description="Response regulatory" evidence="6">
    <location>
        <begin position="8"/>
        <end position="124"/>
    </location>
</feature>
<evidence type="ECO:0000313" key="8">
    <source>
        <dbReference type="Proteomes" id="UP001442494"/>
    </source>
</evidence>
<reference evidence="7 8" key="1">
    <citation type="submission" date="2022-04" db="EMBL/GenBank/DDBJ databases">
        <title>Positive selection, recombination, and allopatry shape intraspecific diversity of widespread and dominant cyanobacteria.</title>
        <authorList>
            <person name="Wei J."/>
            <person name="Shu W."/>
            <person name="Hu C."/>
        </authorList>
    </citation>
    <scope>NUCLEOTIDE SEQUENCE [LARGE SCALE GENOMIC DNA]</scope>
    <source>
        <strain evidence="7 8">GB2-A5</strain>
    </source>
</reference>
<dbReference type="InterPro" id="IPR001789">
    <property type="entry name" value="Sig_transdc_resp-reg_receiver"/>
</dbReference>
<evidence type="ECO:0000259" key="5">
    <source>
        <dbReference type="PROSITE" id="PS01124"/>
    </source>
</evidence>
<evidence type="ECO:0000313" key="7">
    <source>
        <dbReference type="EMBL" id="MEP0865097.1"/>
    </source>
</evidence>
<keyword evidence="8" id="KW-1185">Reference proteome</keyword>
<dbReference type="SMART" id="SM00342">
    <property type="entry name" value="HTH_ARAC"/>
    <property type="match status" value="1"/>
</dbReference>
<evidence type="ECO:0000259" key="6">
    <source>
        <dbReference type="PROSITE" id="PS50110"/>
    </source>
</evidence>
<dbReference type="SUPFAM" id="SSF46689">
    <property type="entry name" value="Homeodomain-like"/>
    <property type="match status" value="2"/>
</dbReference>
<evidence type="ECO:0000256" key="4">
    <source>
        <dbReference type="PROSITE-ProRule" id="PRU00169"/>
    </source>
</evidence>
<comment type="caution">
    <text evidence="7">The sequence shown here is derived from an EMBL/GenBank/DDBJ whole genome shotgun (WGS) entry which is preliminary data.</text>
</comment>
<gene>
    <name evidence="7" type="ORF">NDI37_11520</name>
</gene>
<keyword evidence="1" id="KW-0805">Transcription regulation</keyword>
<dbReference type="PROSITE" id="PS50110">
    <property type="entry name" value="RESPONSE_REGULATORY"/>
    <property type="match status" value="1"/>
</dbReference>
<dbReference type="Pfam" id="PF00072">
    <property type="entry name" value="Response_reg"/>
    <property type="match status" value="1"/>
</dbReference>
<name>A0ABV0JNW4_9CYAN</name>
<dbReference type="SMART" id="SM00448">
    <property type="entry name" value="REC"/>
    <property type="match status" value="1"/>
</dbReference>
<proteinExistence type="predicted"/>
<evidence type="ECO:0000256" key="2">
    <source>
        <dbReference type="ARBA" id="ARBA00023125"/>
    </source>
</evidence>
<dbReference type="Gene3D" id="3.40.50.2300">
    <property type="match status" value="1"/>
</dbReference>
<dbReference type="Gene3D" id="1.10.10.60">
    <property type="entry name" value="Homeodomain-like"/>
    <property type="match status" value="2"/>
</dbReference>
<dbReference type="Pfam" id="PF12833">
    <property type="entry name" value="HTH_18"/>
    <property type="match status" value="1"/>
</dbReference>
<evidence type="ECO:0000256" key="1">
    <source>
        <dbReference type="ARBA" id="ARBA00023015"/>
    </source>
</evidence>
<dbReference type="RefSeq" id="WP_190423372.1">
    <property type="nucleotide sequence ID" value="NZ_JAMPKK010000021.1"/>
</dbReference>
<sequence>MGADVVKKILVIEQETPTRNLFLKGLKAKGFYTISADNGRVGVHLAQENLPDVIISGIMMSELDGYDVLTAVRSNPVTAIIPFIFVTAKLTRNDLRKAMELGADDYLTKPCTLEELHRAIAAQLEKQTVLRQLYSQPSPPVPAASSTETATITITTAADLTFPSNPPLSEVFRFIEANYHRAIALGDVAQAVGYSPAYLTNLTRRQTGQTVQRWIIQRRMAAARSLLLETDQAVEHIAPKVGYHNAVHFFRQFRQFHGTTPQAWRNTNRS</sequence>
<protein>
    <submittedName>
        <fullName evidence="7">DNA-binding response regulator</fullName>
    </submittedName>
</protein>
<dbReference type="InterPro" id="IPR018060">
    <property type="entry name" value="HTH_AraC"/>
</dbReference>
<feature type="domain" description="HTH araC/xylS-type" evidence="5">
    <location>
        <begin position="169"/>
        <end position="267"/>
    </location>
</feature>
<dbReference type="SUPFAM" id="SSF52172">
    <property type="entry name" value="CheY-like"/>
    <property type="match status" value="1"/>
</dbReference>
<organism evidence="7 8">
    <name type="scientific">Funiculus sociatus GB2-A5</name>
    <dbReference type="NCBI Taxonomy" id="2933946"/>
    <lineage>
        <taxon>Bacteria</taxon>
        <taxon>Bacillati</taxon>
        <taxon>Cyanobacteriota</taxon>
        <taxon>Cyanophyceae</taxon>
        <taxon>Coleofasciculales</taxon>
        <taxon>Coleofasciculaceae</taxon>
        <taxon>Funiculus</taxon>
    </lineage>
</organism>
<dbReference type="InterPro" id="IPR011006">
    <property type="entry name" value="CheY-like_superfamily"/>
</dbReference>
<accession>A0ABV0JNW4</accession>
<keyword evidence="2 7" id="KW-0238">DNA-binding</keyword>
<dbReference type="PROSITE" id="PS01124">
    <property type="entry name" value="HTH_ARAC_FAMILY_2"/>
    <property type="match status" value="1"/>
</dbReference>
<dbReference type="PANTHER" id="PTHR43280:SF28">
    <property type="entry name" value="HTH-TYPE TRANSCRIPTIONAL ACTIVATOR RHAS"/>
    <property type="match status" value="1"/>
</dbReference>
<dbReference type="PANTHER" id="PTHR43280">
    <property type="entry name" value="ARAC-FAMILY TRANSCRIPTIONAL REGULATOR"/>
    <property type="match status" value="1"/>
</dbReference>
<dbReference type="GO" id="GO:0003677">
    <property type="term" value="F:DNA binding"/>
    <property type="evidence" value="ECO:0007669"/>
    <property type="project" value="UniProtKB-KW"/>
</dbReference>
<keyword evidence="3" id="KW-0804">Transcription</keyword>
<dbReference type="Proteomes" id="UP001442494">
    <property type="component" value="Unassembled WGS sequence"/>
</dbReference>
<dbReference type="EMBL" id="JAMPKK010000021">
    <property type="protein sequence ID" value="MEP0865097.1"/>
    <property type="molecule type" value="Genomic_DNA"/>
</dbReference>
<dbReference type="InterPro" id="IPR009057">
    <property type="entry name" value="Homeodomain-like_sf"/>
</dbReference>
<evidence type="ECO:0000256" key="3">
    <source>
        <dbReference type="ARBA" id="ARBA00023163"/>
    </source>
</evidence>